<proteinExistence type="inferred from homology"/>
<feature type="region of interest" description="Disordered" evidence="3">
    <location>
        <begin position="90"/>
        <end position="114"/>
    </location>
</feature>
<dbReference type="SUPFAM" id="SSF54285">
    <property type="entry name" value="MoaD/ThiS"/>
    <property type="match status" value="1"/>
</dbReference>
<dbReference type="InterPro" id="IPR016155">
    <property type="entry name" value="Mopterin_synth/thiamin_S_b"/>
</dbReference>
<dbReference type="Gene3D" id="3.10.20.280">
    <property type="entry name" value="RnfH-like"/>
    <property type="match status" value="1"/>
</dbReference>
<dbReference type="Pfam" id="PF03658">
    <property type="entry name" value="Ub-RnfH"/>
    <property type="match status" value="1"/>
</dbReference>
<evidence type="ECO:0000256" key="3">
    <source>
        <dbReference type="SAM" id="MobiDB-lite"/>
    </source>
</evidence>
<reference evidence="4 5" key="1">
    <citation type="submission" date="2016-10" db="EMBL/GenBank/DDBJ databases">
        <title>Complete genome sequences of three Cupriavidus strains isolated from various Malaysian environments.</title>
        <authorList>
            <person name="Abdullah A.A.-A."/>
            <person name="Shafie N.A.H."/>
            <person name="Lau N.S."/>
        </authorList>
    </citation>
    <scope>NUCLEOTIDE SEQUENCE [LARGE SCALE GENOMIC DNA]</scope>
    <source>
        <strain evidence="4 5">USMAA1020</strain>
    </source>
</reference>
<name>A0ABM6F4C6_9BURK</name>
<evidence type="ECO:0000313" key="4">
    <source>
        <dbReference type="EMBL" id="AOZ06178.1"/>
    </source>
</evidence>
<accession>A0ABM6F4C6</accession>
<keyword evidence="5" id="KW-1185">Reference proteome</keyword>
<dbReference type="RefSeq" id="WP_071012479.1">
    <property type="nucleotide sequence ID" value="NZ_CP017754.1"/>
</dbReference>
<dbReference type="PANTHER" id="PTHR37483">
    <property type="entry name" value="UPF0125 PROTEIN RATB"/>
    <property type="match status" value="1"/>
</dbReference>
<comment type="similarity">
    <text evidence="1 2">Belongs to the UPF0125 (RnfH) family.</text>
</comment>
<dbReference type="InterPro" id="IPR037021">
    <property type="entry name" value="RnfH_sf"/>
</dbReference>
<evidence type="ECO:0000313" key="5">
    <source>
        <dbReference type="Proteomes" id="UP000177515"/>
    </source>
</evidence>
<sequence length="114" mass="12276">MRDNDAAAQVRALVCYARPGEVFLREVELSAGSTIAQAIAAAGLLQACPQIDPASARVGIFGKLKTMETVVREGDRVEVYRGLVADPKSARQRRVQKTRAAGSREGHKWRGGGQ</sequence>
<dbReference type="NCBIfam" id="NF002490">
    <property type="entry name" value="PRK01777.1"/>
    <property type="match status" value="1"/>
</dbReference>
<dbReference type="Proteomes" id="UP000177515">
    <property type="component" value="Chromosome 1"/>
</dbReference>
<dbReference type="PANTHER" id="PTHR37483:SF1">
    <property type="entry name" value="UPF0125 PROTEIN RATB"/>
    <property type="match status" value="1"/>
</dbReference>
<evidence type="ECO:0000256" key="1">
    <source>
        <dbReference type="ARBA" id="ARBA00010645"/>
    </source>
</evidence>
<organism evidence="4 5">
    <name type="scientific">Cupriavidus malaysiensis</name>
    <dbReference type="NCBI Taxonomy" id="367825"/>
    <lineage>
        <taxon>Bacteria</taxon>
        <taxon>Pseudomonadati</taxon>
        <taxon>Pseudomonadota</taxon>
        <taxon>Betaproteobacteria</taxon>
        <taxon>Burkholderiales</taxon>
        <taxon>Burkholderiaceae</taxon>
        <taxon>Cupriavidus</taxon>
    </lineage>
</organism>
<dbReference type="InterPro" id="IPR005346">
    <property type="entry name" value="RnfH"/>
</dbReference>
<protein>
    <recommendedName>
        <fullName evidence="2">UPF0125 protein BKK80_10280</fullName>
    </recommendedName>
</protein>
<evidence type="ECO:0000256" key="2">
    <source>
        <dbReference type="HAMAP-Rule" id="MF_00460"/>
    </source>
</evidence>
<dbReference type="HAMAP" id="MF_00460">
    <property type="entry name" value="UPF0125_RnfH"/>
    <property type="match status" value="1"/>
</dbReference>
<dbReference type="EMBL" id="CP017754">
    <property type="protein sequence ID" value="AOZ06178.1"/>
    <property type="molecule type" value="Genomic_DNA"/>
</dbReference>
<gene>
    <name evidence="4" type="ORF">BKK80_10280</name>
</gene>